<keyword evidence="1" id="KW-0812">Transmembrane</keyword>
<gene>
    <name evidence="2" type="ORF">KB213_09875</name>
</gene>
<dbReference type="RefSeq" id="WP_211682641.1">
    <property type="nucleotide sequence ID" value="NZ_JAGRQH010000007.1"/>
</dbReference>
<keyword evidence="1" id="KW-1133">Transmembrane helix</keyword>
<accession>A0ABS5E8X1</accession>
<sequence length="184" mass="19910">MPLSRIQLLKSGAPLHGSFRIGLFLLLLCAINTLTVLLTDPTNNIILAATLLLRGSIQIAFGHKHRTLSYSTSWLTNLSATFYLTAGAALIDEPDGGSPLLTFILLTCLAFAGLARMFWACTHRYVRNWGVIVGSGCFTSLTGVLLYLSLPWPTSWLLGVLLALELLVAGTASLILAFTTRFVD</sequence>
<proteinExistence type="predicted"/>
<feature type="transmembrane region" description="Helical" evidence="1">
    <location>
        <begin position="21"/>
        <end position="39"/>
    </location>
</feature>
<name>A0ABS5E8X1_9PROT</name>
<dbReference type="PANTHER" id="PTHR34989:SF1">
    <property type="entry name" value="PROTEIN HDED"/>
    <property type="match status" value="1"/>
</dbReference>
<dbReference type="EMBL" id="JAGRQH010000007">
    <property type="protein sequence ID" value="MBR0560357.1"/>
    <property type="molecule type" value="Genomic_DNA"/>
</dbReference>
<evidence type="ECO:0000256" key="1">
    <source>
        <dbReference type="SAM" id="Phobius"/>
    </source>
</evidence>
<protein>
    <submittedName>
        <fullName evidence="2">HdeD family acid-resistance protein</fullName>
    </submittedName>
</protein>
<feature type="transmembrane region" description="Helical" evidence="1">
    <location>
        <begin position="156"/>
        <end position="178"/>
    </location>
</feature>
<feature type="transmembrane region" description="Helical" evidence="1">
    <location>
        <begin position="97"/>
        <end position="119"/>
    </location>
</feature>
<reference evidence="2 3" key="1">
    <citation type="submission" date="2021-04" db="EMBL/GenBank/DDBJ databases">
        <title>The complete genome sequence of Neokomagataea sp. TBRC 2177.</title>
        <authorList>
            <person name="Charoenyingcharoen P."/>
            <person name="Yukphan P."/>
        </authorList>
    </citation>
    <scope>NUCLEOTIDE SEQUENCE [LARGE SCALE GENOMIC DNA]</scope>
    <source>
        <strain evidence="2 3">TBRC 2177</strain>
    </source>
</reference>
<evidence type="ECO:0000313" key="2">
    <source>
        <dbReference type="EMBL" id="MBR0560357.1"/>
    </source>
</evidence>
<dbReference type="Proteomes" id="UP000677812">
    <property type="component" value="Unassembled WGS sequence"/>
</dbReference>
<dbReference type="InterPro" id="IPR052712">
    <property type="entry name" value="Acid_resist_chaperone_HdeD"/>
</dbReference>
<comment type="caution">
    <text evidence="2">The sequence shown here is derived from an EMBL/GenBank/DDBJ whole genome shotgun (WGS) entry which is preliminary data.</text>
</comment>
<dbReference type="PANTHER" id="PTHR34989">
    <property type="entry name" value="PROTEIN HDED"/>
    <property type="match status" value="1"/>
</dbReference>
<organism evidence="2 3">
    <name type="scientific">Neokomagataea anthophila</name>
    <dbReference type="NCBI Taxonomy" id="2826925"/>
    <lineage>
        <taxon>Bacteria</taxon>
        <taxon>Pseudomonadati</taxon>
        <taxon>Pseudomonadota</taxon>
        <taxon>Alphaproteobacteria</taxon>
        <taxon>Acetobacterales</taxon>
        <taxon>Acetobacteraceae</taxon>
        <taxon>Neokomagataea</taxon>
    </lineage>
</organism>
<keyword evidence="3" id="KW-1185">Reference proteome</keyword>
<evidence type="ECO:0000313" key="3">
    <source>
        <dbReference type="Proteomes" id="UP000677812"/>
    </source>
</evidence>
<keyword evidence="1" id="KW-0472">Membrane</keyword>
<feature type="transmembrane region" description="Helical" evidence="1">
    <location>
        <begin position="74"/>
        <end position="91"/>
    </location>
</feature>
<feature type="transmembrane region" description="Helical" evidence="1">
    <location>
        <begin position="131"/>
        <end position="150"/>
    </location>
</feature>